<protein>
    <submittedName>
        <fullName evidence="2">Uncharacterized protein</fullName>
    </submittedName>
</protein>
<proteinExistence type="predicted"/>
<comment type="caution">
    <text evidence="2">The sequence shown here is derived from an EMBL/GenBank/DDBJ whole genome shotgun (WGS) entry which is preliminary data.</text>
</comment>
<evidence type="ECO:0000313" key="2">
    <source>
        <dbReference type="EMBL" id="MDY7218571.1"/>
    </source>
</evidence>
<name>A0ABU5GNQ5_9GAMM</name>
<gene>
    <name evidence="2" type="ORF">TOI97_03110</name>
</gene>
<organism evidence="2 3">
    <name type="scientific">Denitrificimonas halotolerans</name>
    <dbReference type="NCBI Taxonomy" id="3098930"/>
    <lineage>
        <taxon>Bacteria</taxon>
        <taxon>Pseudomonadati</taxon>
        <taxon>Pseudomonadota</taxon>
        <taxon>Gammaproteobacteria</taxon>
        <taxon>Pseudomonadales</taxon>
        <taxon>Pseudomonadaceae</taxon>
        <taxon>Denitrificimonas</taxon>
    </lineage>
</organism>
<keyword evidence="1" id="KW-0812">Transmembrane</keyword>
<dbReference type="EMBL" id="JAXIVU010000002">
    <property type="protein sequence ID" value="MDY7218571.1"/>
    <property type="molecule type" value="Genomic_DNA"/>
</dbReference>
<evidence type="ECO:0000313" key="3">
    <source>
        <dbReference type="Proteomes" id="UP001294570"/>
    </source>
</evidence>
<keyword evidence="1" id="KW-1133">Transmembrane helix</keyword>
<dbReference type="RefSeq" id="WP_321552660.1">
    <property type="nucleotide sequence ID" value="NZ_JAXIVU010000002.1"/>
</dbReference>
<accession>A0ABU5GNQ5</accession>
<reference evidence="2 3" key="1">
    <citation type="submission" date="2023-12" db="EMBL/GenBank/DDBJ databases">
        <title>Denitrificimonas halotolerans sp. nov.,a novel species isolated from landfill leachate.</title>
        <authorList>
            <person name="Wang S."/>
        </authorList>
    </citation>
    <scope>NUCLEOTIDE SEQUENCE [LARGE SCALE GENOMIC DNA]</scope>
    <source>
        <strain evidence="2 3">JX-1</strain>
    </source>
</reference>
<keyword evidence="3" id="KW-1185">Reference proteome</keyword>
<evidence type="ECO:0000256" key="1">
    <source>
        <dbReference type="SAM" id="Phobius"/>
    </source>
</evidence>
<feature type="transmembrane region" description="Helical" evidence="1">
    <location>
        <begin position="20"/>
        <end position="40"/>
    </location>
</feature>
<sequence length="110" mass="11969">MINQRLSTLETSLNKLDGWLGLFIAIGLSFGFAYLLLVTVSKNELSDAELLELVKHTSQPECVTERLLSHKHGAVALGRHIITRNDVRDADATCKHLSSLQNNGVAGGSK</sequence>
<keyword evidence="1" id="KW-0472">Membrane</keyword>
<dbReference type="Proteomes" id="UP001294570">
    <property type="component" value="Unassembled WGS sequence"/>
</dbReference>